<organism evidence="2 3">
    <name type="scientific">Fasciola gigantica</name>
    <name type="common">Giant liver fluke</name>
    <dbReference type="NCBI Taxonomy" id="46835"/>
    <lineage>
        <taxon>Eukaryota</taxon>
        <taxon>Metazoa</taxon>
        <taxon>Spiralia</taxon>
        <taxon>Lophotrochozoa</taxon>
        <taxon>Platyhelminthes</taxon>
        <taxon>Trematoda</taxon>
        <taxon>Digenea</taxon>
        <taxon>Plagiorchiida</taxon>
        <taxon>Echinostomata</taxon>
        <taxon>Echinostomatoidea</taxon>
        <taxon>Fasciolidae</taxon>
        <taxon>Fasciola</taxon>
    </lineage>
</organism>
<feature type="compositionally biased region" description="Polar residues" evidence="1">
    <location>
        <begin position="80"/>
        <end position="97"/>
    </location>
</feature>
<proteinExistence type="predicted"/>
<feature type="compositionally biased region" description="Low complexity" evidence="1">
    <location>
        <begin position="139"/>
        <end position="149"/>
    </location>
</feature>
<comment type="caution">
    <text evidence="2">The sequence shown here is derived from an EMBL/GenBank/DDBJ whole genome shotgun (WGS) entry which is preliminary data.</text>
</comment>
<feature type="non-terminal residue" evidence="2">
    <location>
        <position position="1"/>
    </location>
</feature>
<reference evidence="2 3" key="1">
    <citation type="submission" date="2019-04" db="EMBL/GenBank/DDBJ databases">
        <title>Annotation for the trematode Fasciola gigantica.</title>
        <authorList>
            <person name="Choi Y.-J."/>
        </authorList>
    </citation>
    <scope>NUCLEOTIDE SEQUENCE [LARGE SCALE GENOMIC DNA]</scope>
    <source>
        <strain evidence="2">Uganda_cow_1</strain>
    </source>
</reference>
<name>A0A504YM12_FASGI</name>
<evidence type="ECO:0000313" key="3">
    <source>
        <dbReference type="Proteomes" id="UP000316759"/>
    </source>
</evidence>
<dbReference type="EMBL" id="SUNJ01008166">
    <property type="protein sequence ID" value="TPP61441.1"/>
    <property type="molecule type" value="Genomic_DNA"/>
</dbReference>
<sequence length="305" mass="33169">SNFLTQLATHFLSSARTVIQIISELPDSTVSVGKYVELGDTLEDPQSNLHWIRLTQLPLSEQLLNEISQNPLQLFQRQQENPPGLRTTLSRDPTNPGLQLRRKSRVRSRLVRLLEPVVIRPGVPKRPSWSEAAAATTKQRQQSSRFRQSPAKTAGAGGLSEAHGEAWADQVHGTVQGSRPRRNMIYGFTGVNGSKSAGSSHTIGIGCLDVSLPGLLCHPGPENRVVPSTTATGFYLGARKTMSTTPPLVIEHTNGDKTERAVCGKRAQTTDYGYQDNYADGLAMSDLCMPETVNGVDSDPKTSES</sequence>
<dbReference type="AlphaFoldDB" id="A0A504YM12"/>
<keyword evidence="3" id="KW-1185">Reference proteome</keyword>
<evidence type="ECO:0000313" key="2">
    <source>
        <dbReference type="EMBL" id="TPP61441.1"/>
    </source>
</evidence>
<dbReference type="Proteomes" id="UP000316759">
    <property type="component" value="Unassembled WGS sequence"/>
</dbReference>
<protein>
    <submittedName>
        <fullName evidence="2">Uncharacterized protein</fullName>
    </submittedName>
</protein>
<gene>
    <name evidence="2" type="ORF">FGIG_10928</name>
</gene>
<accession>A0A504YM12</accession>
<feature type="region of interest" description="Disordered" evidence="1">
    <location>
        <begin position="125"/>
        <end position="166"/>
    </location>
</feature>
<evidence type="ECO:0000256" key="1">
    <source>
        <dbReference type="SAM" id="MobiDB-lite"/>
    </source>
</evidence>
<feature type="region of interest" description="Disordered" evidence="1">
    <location>
        <begin position="80"/>
        <end position="102"/>
    </location>
</feature>